<organism evidence="2">
    <name type="scientific">Rhodopseudomonas palustris (strain ATCC BAA-98 / CGA009)</name>
    <dbReference type="NCBI Taxonomy" id="258594"/>
    <lineage>
        <taxon>Bacteria</taxon>
        <taxon>Pseudomonadati</taxon>
        <taxon>Pseudomonadota</taxon>
        <taxon>Alphaproteobacteria</taxon>
        <taxon>Hyphomicrobiales</taxon>
        <taxon>Nitrobacteraceae</taxon>
        <taxon>Rhodopseudomonas</taxon>
    </lineage>
</organism>
<dbReference type="eggNOG" id="COG0518">
    <property type="taxonomic scope" value="Bacteria"/>
</dbReference>
<dbReference type="Proteomes" id="UP000001426">
    <property type="component" value="Chromosome"/>
</dbReference>
<dbReference type="GeneID" id="66892429"/>
<dbReference type="PROSITE" id="PS51273">
    <property type="entry name" value="GATASE_TYPE_1"/>
    <property type="match status" value="1"/>
</dbReference>
<dbReference type="STRING" id="258594.RPA1403"/>
<name>Q6N9Y3_RHOPA</name>
<dbReference type="HOGENOM" id="CLU_065056_0_0_5"/>
<gene>
    <name evidence="2" type="ordered locus">RPA1403</name>
    <name evidence="3" type="ORF">TX73_007200</name>
</gene>
<feature type="domain" description="Glutamine amidotransferase" evidence="1">
    <location>
        <begin position="31"/>
        <end position="201"/>
    </location>
</feature>
<dbReference type="InterPro" id="IPR017926">
    <property type="entry name" value="GATASE"/>
</dbReference>
<evidence type="ECO:0000259" key="1">
    <source>
        <dbReference type="Pfam" id="PF00117"/>
    </source>
</evidence>
<proteinExistence type="predicted"/>
<dbReference type="CDD" id="cd01741">
    <property type="entry name" value="GATase1_1"/>
    <property type="match status" value="1"/>
</dbReference>
<reference evidence="3" key="3">
    <citation type="submission" date="2022-12" db="EMBL/GenBank/DDBJ databases">
        <title>Complete genome sequence of Rhodopseudomonas palustris CGA0092 and corrections to the R. palustris CGA009 genome sequence.</title>
        <authorList>
            <person name="Mazny B.R."/>
            <person name="Sheff O.F."/>
            <person name="LaSarre B."/>
            <person name="McKinlay A."/>
            <person name="McKinlay J.B."/>
        </authorList>
    </citation>
    <scope>NUCLEOTIDE SEQUENCE</scope>
    <source>
        <strain evidence="3">CGA009</strain>
    </source>
</reference>
<evidence type="ECO:0000313" key="3">
    <source>
        <dbReference type="EMBL" id="WCL91538.1"/>
    </source>
</evidence>
<evidence type="ECO:0000313" key="4">
    <source>
        <dbReference type="Proteomes" id="UP000001426"/>
    </source>
</evidence>
<dbReference type="KEGG" id="rpa:TX73_007200"/>
<dbReference type="Pfam" id="PF00117">
    <property type="entry name" value="GATase"/>
    <property type="match status" value="1"/>
</dbReference>
<dbReference type="EMBL" id="CP116810">
    <property type="protein sequence ID" value="WCL91538.1"/>
    <property type="molecule type" value="Genomic_DNA"/>
</dbReference>
<dbReference type="PhylomeDB" id="Q6N9Y3"/>
<dbReference type="PANTHER" id="PTHR42695">
    <property type="entry name" value="GLUTAMINE AMIDOTRANSFERASE YLR126C-RELATED"/>
    <property type="match status" value="1"/>
</dbReference>
<dbReference type="RefSeq" id="WP_011156966.1">
    <property type="nucleotide sequence ID" value="NZ_CP116810.1"/>
</dbReference>
<dbReference type="GO" id="GO:0005829">
    <property type="term" value="C:cytosol"/>
    <property type="evidence" value="ECO:0007669"/>
    <property type="project" value="TreeGrafter"/>
</dbReference>
<dbReference type="InterPro" id="IPR029062">
    <property type="entry name" value="Class_I_gatase-like"/>
</dbReference>
<evidence type="ECO:0000313" key="2">
    <source>
        <dbReference type="EMBL" id="CAE26846.1"/>
    </source>
</evidence>
<dbReference type="Gene3D" id="3.40.50.880">
    <property type="match status" value="1"/>
</dbReference>
<keyword evidence="2" id="KW-0315">Glutamine amidotransferase</keyword>
<keyword evidence="4" id="KW-1185">Reference proteome</keyword>
<dbReference type="AlphaFoldDB" id="Q6N9Y3"/>
<reference evidence="2 4" key="2">
    <citation type="journal article" date="2004" name="Nat. Biotechnol.">
        <title>Complete genome sequence of the metabolically versatile photosynthetic bacterium Rhodopseudomonas palustris.</title>
        <authorList>
            <person name="Larimer F.W."/>
            <person name="Chain P."/>
            <person name="Hauser L."/>
            <person name="Lamerdin J."/>
            <person name="Malfatti S."/>
            <person name="Do L."/>
            <person name="Land M.L."/>
            <person name="Pelletier D.A."/>
            <person name="Beatty J.T."/>
            <person name="Lang A.S."/>
            <person name="Tabita F.R."/>
            <person name="Gibson J.L."/>
            <person name="Hanson T.E."/>
            <person name="Bobst C."/>
            <person name="Torres J.L."/>
            <person name="Peres C."/>
            <person name="Harrison F.H."/>
            <person name="Gibson J."/>
            <person name="Harwood C.S."/>
        </authorList>
    </citation>
    <scope>NUCLEOTIDE SEQUENCE [LARGE SCALE GENOMIC DNA]</scope>
    <source>
        <strain evidence="4">ATCC BAA-98 / CGA009</strain>
        <strain evidence="2">CGA009</strain>
    </source>
</reference>
<reference evidence="3" key="1">
    <citation type="submission" date="2003-07" db="EMBL/GenBank/DDBJ databases">
        <authorList>
            <consortium name="Rhodopseudomonas genome consortium"/>
            <person name="Larimer F."/>
            <person name="Harwood C."/>
        </authorList>
    </citation>
    <scope>NUCLEOTIDE SEQUENCE</scope>
    <source>
        <strain evidence="3">CGA009</strain>
    </source>
</reference>
<dbReference type="InterPro" id="IPR044992">
    <property type="entry name" value="ChyE-like"/>
</dbReference>
<dbReference type="SUPFAM" id="SSF52317">
    <property type="entry name" value="Class I glutamine amidotransferase-like"/>
    <property type="match status" value="1"/>
</dbReference>
<dbReference type="EMBL" id="BX572597">
    <property type="protein sequence ID" value="CAE26846.1"/>
    <property type="molecule type" value="Genomic_DNA"/>
</dbReference>
<accession>Q6N9Y3</accession>
<dbReference type="PANTHER" id="PTHR42695:SF5">
    <property type="entry name" value="GLUTAMINE AMIDOTRANSFERASE YLR126C-RELATED"/>
    <property type="match status" value="1"/>
</dbReference>
<dbReference type="DNASU" id="2693421"/>
<protein>
    <submittedName>
        <fullName evidence="2">Possible Glutamine amidotransferase</fullName>
    </submittedName>
    <submittedName>
        <fullName evidence="3">Type 1 glutamine amidotransferase</fullName>
    </submittedName>
</protein>
<sequence length="275" mass="29797">MVRVLVAEGNSNDGRRQIIESAGRSMAEGYAETLRAIDPTLAINLFSPADEADRLPAPLSSYDGVVVTGSSLHVYRTEPAVTRQIDFLREVFDAGVPVFGSCWGLQLGVVAAGGTVIPNPKRREVPFARSVTLTAAGKTHQMHQSRPAAFDALAIHLDVVSVLPPDSVVTAFNDMAAVQAVEFRSGRSLFWGVQYHPEFELPYMASILRRNASSLVAEAAFSSEGELVEMVDAMDSHGNDGDRVRHPSLLPDDVLDRHTRTIEIANWLKMLSSGG</sequence>